<dbReference type="OrthoDB" id="309563at2759"/>
<evidence type="ECO:0000259" key="2">
    <source>
        <dbReference type="Pfam" id="PF07534"/>
    </source>
</evidence>
<feature type="region of interest" description="Disordered" evidence="1">
    <location>
        <begin position="421"/>
        <end position="503"/>
    </location>
</feature>
<dbReference type="InterPro" id="IPR006571">
    <property type="entry name" value="TLDc_dom"/>
</dbReference>
<keyword evidence="4" id="KW-1185">Reference proteome</keyword>
<feature type="compositionally biased region" description="Pro residues" evidence="1">
    <location>
        <begin position="467"/>
        <end position="489"/>
    </location>
</feature>
<evidence type="ECO:0000313" key="4">
    <source>
        <dbReference type="Proteomes" id="UP000683925"/>
    </source>
</evidence>
<dbReference type="AlphaFoldDB" id="A0A8S1SS77"/>
<sequence>MEKQIGIYCQDDQHFHRGRKIKYLMVKKDKGSIQKRLFCDECFFGQYNSLQQHCCNLEELIKGRNYEAFKYTKFDSDYKQQYFNYARNHHPYLDTEFIQNMISSLEEEILSKIQDLIDLFKKQIEVYLNEVNKWTENPRITNYFNCDELKEVLLNEKFERSPEMFKELNEKAEIYVEKINKVDQKIDEEGIFKIDEIVSKQKHFFNLDRFNAGFKDIMQSIQKIEERTFSDYKFQTSTLATPYFETIVKKIAPGEEEKFSKNMIRIYRMTQHGSNYQTLQKIDLLQKANTITIIQTKNNCIFGVYTCIANPEKSILFQMNKEQFFQIKKNKKPLQLNLQANKENWILKFGDEDIVINSTFTQCVSKLGNGFDISGSEISNSEEYLANSKKFDVYDIEIFQTSQPIPIRITPPLIIQNQIPQRTSQGTQQIPSQGTSLISIPPLGSQGFTPLSGSQGSTPPTGSQGFTPPPGSQGFTPPPGSQGFTPPPGSQGFTPPQIIGPQTGLQQKTNFVTQDLDRNALQILNNPIQNGQKPTALNINQTLQSNPK</sequence>
<organism evidence="3 4">
    <name type="scientific">Paramecium octaurelia</name>
    <dbReference type="NCBI Taxonomy" id="43137"/>
    <lineage>
        <taxon>Eukaryota</taxon>
        <taxon>Sar</taxon>
        <taxon>Alveolata</taxon>
        <taxon>Ciliophora</taxon>
        <taxon>Intramacronucleata</taxon>
        <taxon>Oligohymenophorea</taxon>
        <taxon>Peniculida</taxon>
        <taxon>Parameciidae</taxon>
        <taxon>Paramecium</taxon>
    </lineage>
</organism>
<feature type="domain" description="TLDc" evidence="2">
    <location>
        <begin position="236"/>
        <end position="400"/>
    </location>
</feature>
<protein>
    <recommendedName>
        <fullName evidence="2">TLDc domain-containing protein</fullName>
    </recommendedName>
</protein>
<gene>
    <name evidence="3" type="ORF">POCTA_138.1.T0130270</name>
</gene>
<reference evidence="3" key="1">
    <citation type="submission" date="2021-01" db="EMBL/GenBank/DDBJ databases">
        <authorList>
            <consortium name="Genoscope - CEA"/>
            <person name="William W."/>
        </authorList>
    </citation>
    <scope>NUCLEOTIDE SEQUENCE</scope>
</reference>
<evidence type="ECO:0000313" key="3">
    <source>
        <dbReference type="EMBL" id="CAD8142057.1"/>
    </source>
</evidence>
<feature type="compositionally biased region" description="Polar residues" evidence="1">
    <location>
        <begin position="421"/>
        <end position="438"/>
    </location>
</feature>
<proteinExistence type="predicted"/>
<dbReference type="Proteomes" id="UP000683925">
    <property type="component" value="Unassembled WGS sequence"/>
</dbReference>
<dbReference type="EMBL" id="CAJJDP010000012">
    <property type="protein sequence ID" value="CAD8142057.1"/>
    <property type="molecule type" value="Genomic_DNA"/>
</dbReference>
<evidence type="ECO:0000256" key="1">
    <source>
        <dbReference type="SAM" id="MobiDB-lite"/>
    </source>
</evidence>
<dbReference type="OMA" id="IGIYCQD"/>
<name>A0A8S1SS77_PAROT</name>
<feature type="compositionally biased region" description="Low complexity" evidence="1">
    <location>
        <begin position="452"/>
        <end position="466"/>
    </location>
</feature>
<accession>A0A8S1SS77</accession>
<comment type="caution">
    <text evidence="3">The sequence shown here is derived from an EMBL/GenBank/DDBJ whole genome shotgun (WGS) entry which is preliminary data.</text>
</comment>
<dbReference type="Pfam" id="PF07534">
    <property type="entry name" value="TLD"/>
    <property type="match status" value="1"/>
</dbReference>